<organism evidence="2 3">
    <name type="scientific">Panicum virgatum</name>
    <name type="common">Blackwell switchgrass</name>
    <dbReference type="NCBI Taxonomy" id="38727"/>
    <lineage>
        <taxon>Eukaryota</taxon>
        <taxon>Viridiplantae</taxon>
        <taxon>Streptophyta</taxon>
        <taxon>Embryophyta</taxon>
        <taxon>Tracheophyta</taxon>
        <taxon>Spermatophyta</taxon>
        <taxon>Magnoliopsida</taxon>
        <taxon>Liliopsida</taxon>
        <taxon>Poales</taxon>
        <taxon>Poaceae</taxon>
        <taxon>PACMAD clade</taxon>
        <taxon>Panicoideae</taxon>
        <taxon>Panicodae</taxon>
        <taxon>Paniceae</taxon>
        <taxon>Panicinae</taxon>
        <taxon>Panicum</taxon>
        <taxon>Panicum sect. Hiantes</taxon>
    </lineage>
</organism>
<dbReference type="AlphaFoldDB" id="A0A8T0MP19"/>
<gene>
    <name evidence="2" type="ORF">PVAP13_9NG312156</name>
</gene>
<feature type="compositionally biased region" description="Low complexity" evidence="1">
    <location>
        <begin position="11"/>
        <end position="20"/>
    </location>
</feature>
<dbReference type="Proteomes" id="UP000823388">
    <property type="component" value="Chromosome 9N"/>
</dbReference>
<reference evidence="2" key="1">
    <citation type="submission" date="2020-05" db="EMBL/GenBank/DDBJ databases">
        <title>WGS assembly of Panicum virgatum.</title>
        <authorList>
            <person name="Lovell J.T."/>
            <person name="Jenkins J."/>
            <person name="Shu S."/>
            <person name="Juenger T.E."/>
            <person name="Schmutz J."/>
        </authorList>
    </citation>
    <scope>NUCLEOTIDE SEQUENCE</scope>
    <source>
        <strain evidence="2">AP13</strain>
    </source>
</reference>
<feature type="region of interest" description="Disordered" evidence="1">
    <location>
        <begin position="1"/>
        <end position="29"/>
    </location>
</feature>
<protein>
    <submittedName>
        <fullName evidence="2">Uncharacterized protein</fullName>
    </submittedName>
</protein>
<proteinExistence type="predicted"/>
<comment type="caution">
    <text evidence="2">The sequence shown here is derived from an EMBL/GenBank/DDBJ whole genome shotgun (WGS) entry which is preliminary data.</text>
</comment>
<sequence length="168" mass="17917">MSSTHSAKITAGRPAAGRPGPAAPLPGDRPPVTCAQFSHRFFFQKCPCRPAAERPGPSRLAVGRPGYIPFLYPSQTLAFLSFQSSLPAATCHRRPLARLPLRAAPAPPRLYFATRPSHYLLSHLPCAAPPPRAHAAAPPRARAAALHSSPLAPRAATSMEKKFACSPF</sequence>
<accession>A0A8T0MP19</accession>
<name>A0A8T0MP19_PANVG</name>
<evidence type="ECO:0000313" key="2">
    <source>
        <dbReference type="EMBL" id="KAG2538213.1"/>
    </source>
</evidence>
<keyword evidence="3" id="KW-1185">Reference proteome</keyword>
<dbReference type="EMBL" id="CM029054">
    <property type="protein sequence ID" value="KAG2538213.1"/>
    <property type="molecule type" value="Genomic_DNA"/>
</dbReference>
<evidence type="ECO:0000313" key="3">
    <source>
        <dbReference type="Proteomes" id="UP000823388"/>
    </source>
</evidence>
<evidence type="ECO:0000256" key="1">
    <source>
        <dbReference type="SAM" id="MobiDB-lite"/>
    </source>
</evidence>